<dbReference type="AlphaFoldDB" id="A0A9W6S501"/>
<comment type="caution">
    <text evidence="1">The sequence shown here is derived from an EMBL/GenBank/DDBJ whole genome shotgun (WGS) entry which is preliminary data.</text>
</comment>
<reference evidence="1" key="1">
    <citation type="submission" date="2023-03" db="EMBL/GenBank/DDBJ databases">
        <title>Actinoallomurus iriomotensis NBRC 103684.</title>
        <authorList>
            <person name="Ichikawa N."/>
            <person name="Sato H."/>
            <person name="Tonouchi N."/>
        </authorList>
    </citation>
    <scope>NUCLEOTIDE SEQUENCE</scope>
    <source>
        <strain evidence="1">NBRC 103684</strain>
    </source>
</reference>
<dbReference type="Gene3D" id="1.10.40.50">
    <property type="entry name" value="Probable gtpase engc, domain 3"/>
    <property type="match status" value="1"/>
</dbReference>
<dbReference type="EMBL" id="BSTK01000008">
    <property type="protein sequence ID" value="GLY87301.1"/>
    <property type="molecule type" value="Genomic_DNA"/>
</dbReference>
<evidence type="ECO:0008006" key="3">
    <source>
        <dbReference type="Google" id="ProtNLM"/>
    </source>
</evidence>
<keyword evidence="2" id="KW-1185">Reference proteome</keyword>
<dbReference type="Proteomes" id="UP001165074">
    <property type="component" value="Unassembled WGS sequence"/>
</dbReference>
<proteinExistence type="predicted"/>
<accession>A0A9W6S501</accession>
<name>A0A9W6S501_9ACTN</name>
<sequence length="70" mass="7648">MGLFDAEESLPRAYADIEAPAAGCRFRDCAHESEPDCAVLAAVGSGDLPERRLTGRRGLRREAEWIASRT</sequence>
<protein>
    <recommendedName>
        <fullName evidence="3">Ribosome biogenesis GTPase RsgA</fullName>
    </recommendedName>
</protein>
<gene>
    <name evidence="1" type="ORF">Airi02_052300</name>
</gene>
<evidence type="ECO:0000313" key="2">
    <source>
        <dbReference type="Proteomes" id="UP001165074"/>
    </source>
</evidence>
<dbReference type="RefSeq" id="WP_285576275.1">
    <property type="nucleotide sequence ID" value="NZ_BSTK01000008.1"/>
</dbReference>
<organism evidence="1 2">
    <name type="scientific">Actinoallomurus iriomotensis</name>
    <dbReference type="NCBI Taxonomy" id="478107"/>
    <lineage>
        <taxon>Bacteria</taxon>
        <taxon>Bacillati</taxon>
        <taxon>Actinomycetota</taxon>
        <taxon>Actinomycetes</taxon>
        <taxon>Streptosporangiales</taxon>
        <taxon>Thermomonosporaceae</taxon>
        <taxon>Actinoallomurus</taxon>
    </lineage>
</organism>
<evidence type="ECO:0000313" key="1">
    <source>
        <dbReference type="EMBL" id="GLY87301.1"/>
    </source>
</evidence>